<evidence type="ECO:0000313" key="3">
    <source>
        <dbReference type="EMBL" id="MDC7785284.1"/>
    </source>
</evidence>
<feature type="transmembrane region" description="Helical" evidence="2">
    <location>
        <begin position="24"/>
        <end position="46"/>
    </location>
</feature>
<evidence type="ECO:0000313" key="4">
    <source>
        <dbReference type="Proteomes" id="UP001165652"/>
    </source>
</evidence>
<dbReference type="EMBL" id="JAQQLI010000006">
    <property type="protein sequence ID" value="MDC7785284.1"/>
    <property type="molecule type" value="Genomic_DNA"/>
</dbReference>
<evidence type="ECO:0000256" key="1">
    <source>
        <dbReference type="SAM" id="MobiDB-lite"/>
    </source>
</evidence>
<sequence>MTSRYRNDFSLWPERARPIRRRFALSRIAGGAAVGMVCLVAGYAVVSEMTRVPDLQAPVGRSWDDYAATGAVAAGTVGLAPAGAAAVAPPVPAKAVATTENPRPRSRAATSPTGLAPIGATAPASPTDGRRVPDGRPPVIPEPTKTASESKELPSPKAAAPAPAAGRDEATPDPAAPPRTAIVAADDETPAVTEKPKPKKKVRRKPRTETAAPASGWGEPRRDPYARSGWSQPGWGQQGWGQQGWRQGQQGWRQGQRSGGFFPY</sequence>
<keyword evidence="2" id="KW-0472">Membrane</keyword>
<comment type="caution">
    <text evidence="3">The sequence shown here is derived from an EMBL/GenBank/DDBJ whole genome shotgun (WGS) entry which is preliminary data.</text>
</comment>
<feature type="region of interest" description="Disordered" evidence="1">
    <location>
        <begin position="95"/>
        <end position="264"/>
    </location>
</feature>
<reference evidence="3" key="1">
    <citation type="journal article" date="2023" name="Microbiol Resour">
        <title>Genome Sequences of Rhodoplanes serenus and Two Thermotolerant Strains, Rhodoplanes tepidamans and 'Rhodoplanes cryptolactis,' Further Refine the Genus.</title>
        <authorList>
            <person name="Rayyan A.A."/>
            <person name="Kyndt J.A."/>
        </authorList>
    </citation>
    <scope>NUCLEOTIDE SEQUENCE</scope>
    <source>
        <strain evidence="3">DSM 9987</strain>
    </source>
</reference>
<organism evidence="3 4">
    <name type="scientific">Rhodoplanes tepidamans</name>
    <name type="common">Rhodoplanes cryptolactis</name>
    <dbReference type="NCBI Taxonomy" id="200616"/>
    <lineage>
        <taxon>Bacteria</taxon>
        <taxon>Pseudomonadati</taxon>
        <taxon>Pseudomonadota</taxon>
        <taxon>Alphaproteobacteria</taxon>
        <taxon>Hyphomicrobiales</taxon>
        <taxon>Nitrobacteraceae</taxon>
        <taxon>Rhodoplanes</taxon>
    </lineage>
</organism>
<proteinExistence type="predicted"/>
<keyword evidence="2" id="KW-1133">Transmembrane helix</keyword>
<evidence type="ECO:0000256" key="2">
    <source>
        <dbReference type="SAM" id="Phobius"/>
    </source>
</evidence>
<protein>
    <recommendedName>
        <fullName evidence="5">Translation initiation factor IF-2</fullName>
    </recommendedName>
</protein>
<feature type="compositionally biased region" description="Basic residues" evidence="1">
    <location>
        <begin position="197"/>
        <end position="206"/>
    </location>
</feature>
<name>A0ABT5J7K6_RHOTP</name>
<reference evidence="3" key="2">
    <citation type="submission" date="2023-02" db="EMBL/GenBank/DDBJ databases">
        <authorList>
            <person name="Rayyan A."/>
            <person name="Meyer T."/>
            <person name="Kyndt J.A."/>
        </authorList>
    </citation>
    <scope>NUCLEOTIDE SEQUENCE</scope>
    <source>
        <strain evidence="3">DSM 9987</strain>
    </source>
</reference>
<accession>A0ABT5J7K6</accession>
<keyword evidence="4" id="KW-1185">Reference proteome</keyword>
<feature type="compositionally biased region" description="Low complexity" evidence="1">
    <location>
        <begin position="243"/>
        <end position="264"/>
    </location>
</feature>
<keyword evidence="2" id="KW-0812">Transmembrane</keyword>
<evidence type="ECO:0008006" key="5">
    <source>
        <dbReference type="Google" id="ProtNLM"/>
    </source>
</evidence>
<dbReference type="Proteomes" id="UP001165652">
    <property type="component" value="Unassembled WGS sequence"/>
</dbReference>
<gene>
    <name evidence="3" type="ORF">PQJ73_06280</name>
</gene>
<feature type="compositionally biased region" description="Low complexity" evidence="1">
    <location>
        <begin position="155"/>
        <end position="165"/>
    </location>
</feature>
<dbReference type="RefSeq" id="WP_272776127.1">
    <property type="nucleotide sequence ID" value="NZ_JAQQLI010000006.1"/>
</dbReference>